<comment type="caution">
    <text evidence="2">The sequence shown here is derived from an EMBL/GenBank/DDBJ whole genome shotgun (WGS) entry which is preliminary data.</text>
</comment>
<evidence type="ECO:0000256" key="1">
    <source>
        <dbReference type="SAM" id="Phobius"/>
    </source>
</evidence>
<sequence length="50" mass="5742">MHTVILYLLVATVVFMSIGLRSMEKKVKELEDTVQRLSSESKNSDFHSNE</sequence>
<dbReference type="Proteomes" id="UP001501166">
    <property type="component" value="Unassembled WGS sequence"/>
</dbReference>
<organism evidence="2 3">
    <name type="scientific">Alkalibacterium iburiense</name>
    <dbReference type="NCBI Taxonomy" id="290589"/>
    <lineage>
        <taxon>Bacteria</taxon>
        <taxon>Bacillati</taxon>
        <taxon>Bacillota</taxon>
        <taxon>Bacilli</taxon>
        <taxon>Lactobacillales</taxon>
        <taxon>Carnobacteriaceae</taxon>
        <taxon>Alkalibacterium</taxon>
    </lineage>
</organism>
<keyword evidence="1" id="KW-0812">Transmembrane</keyword>
<feature type="transmembrane region" description="Helical" evidence="1">
    <location>
        <begin position="6"/>
        <end position="23"/>
    </location>
</feature>
<keyword evidence="3" id="KW-1185">Reference proteome</keyword>
<keyword evidence="1" id="KW-0472">Membrane</keyword>
<dbReference type="RefSeq" id="WP_343757020.1">
    <property type="nucleotide sequence ID" value="NZ_BAAACW010000167.1"/>
</dbReference>
<evidence type="ECO:0000313" key="3">
    <source>
        <dbReference type="Proteomes" id="UP001501166"/>
    </source>
</evidence>
<evidence type="ECO:0000313" key="2">
    <source>
        <dbReference type="EMBL" id="GAA0372180.1"/>
    </source>
</evidence>
<gene>
    <name evidence="2" type="ORF">GCM10008932_24310</name>
</gene>
<name>A0ABN0XTG4_9LACT</name>
<protein>
    <submittedName>
        <fullName evidence="2">Uncharacterized protein</fullName>
    </submittedName>
</protein>
<dbReference type="EMBL" id="BAAACW010000167">
    <property type="protein sequence ID" value="GAA0372180.1"/>
    <property type="molecule type" value="Genomic_DNA"/>
</dbReference>
<accession>A0ABN0XTG4</accession>
<keyword evidence="1" id="KW-1133">Transmembrane helix</keyword>
<proteinExistence type="predicted"/>
<reference evidence="2 3" key="1">
    <citation type="journal article" date="2019" name="Int. J. Syst. Evol. Microbiol.">
        <title>The Global Catalogue of Microorganisms (GCM) 10K type strain sequencing project: providing services to taxonomists for standard genome sequencing and annotation.</title>
        <authorList>
            <consortium name="The Broad Institute Genomics Platform"/>
            <consortium name="The Broad Institute Genome Sequencing Center for Infectious Disease"/>
            <person name="Wu L."/>
            <person name="Ma J."/>
        </authorList>
    </citation>
    <scope>NUCLEOTIDE SEQUENCE [LARGE SCALE GENOMIC DNA]</scope>
    <source>
        <strain evidence="2 3">JCM 12662</strain>
    </source>
</reference>